<feature type="transmembrane region" description="Helical" evidence="8">
    <location>
        <begin position="94"/>
        <end position="113"/>
    </location>
</feature>
<evidence type="ECO:0000256" key="8">
    <source>
        <dbReference type="SAM" id="Phobius"/>
    </source>
</evidence>
<keyword evidence="5 8" id="KW-1133">Transmembrane helix</keyword>
<feature type="transmembrane region" description="Helical" evidence="8">
    <location>
        <begin position="168"/>
        <end position="190"/>
    </location>
</feature>
<protein>
    <submittedName>
        <fullName evidence="13">NADH dehydrogenase</fullName>
    </submittedName>
</protein>
<dbReference type="InterPro" id="IPR046806">
    <property type="entry name" value="MrpA_C/MbhE"/>
</dbReference>
<evidence type="ECO:0000313" key="13">
    <source>
        <dbReference type="EMBL" id="KYG65944.1"/>
    </source>
</evidence>
<feature type="transmembrane region" description="Helical" evidence="8">
    <location>
        <begin position="724"/>
        <end position="746"/>
    </location>
</feature>
<evidence type="ECO:0000259" key="11">
    <source>
        <dbReference type="Pfam" id="PF13244"/>
    </source>
</evidence>
<feature type="transmembrane region" description="Helical" evidence="8">
    <location>
        <begin position="327"/>
        <end position="346"/>
    </location>
</feature>
<evidence type="ECO:0000259" key="12">
    <source>
        <dbReference type="Pfam" id="PF20501"/>
    </source>
</evidence>
<dbReference type="Pfam" id="PF04039">
    <property type="entry name" value="MnhB"/>
    <property type="match status" value="1"/>
</dbReference>
<feature type="transmembrane region" description="Helical" evidence="8">
    <location>
        <begin position="549"/>
        <end position="567"/>
    </location>
</feature>
<feature type="transmembrane region" description="Helical" evidence="8">
    <location>
        <begin position="826"/>
        <end position="847"/>
    </location>
</feature>
<evidence type="ECO:0000256" key="2">
    <source>
        <dbReference type="ARBA" id="ARBA00022448"/>
    </source>
</evidence>
<evidence type="ECO:0000256" key="1">
    <source>
        <dbReference type="ARBA" id="ARBA00004651"/>
    </source>
</evidence>
<dbReference type="InterPro" id="IPR001750">
    <property type="entry name" value="ND/Mrp_TM"/>
</dbReference>
<feature type="transmembrane region" description="Helical" evidence="8">
    <location>
        <begin position="285"/>
        <end position="306"/>
    </location>
</feature>
<feature type="transmembrane region" description="Helical" evidence="8">
    <location>
        <begin position="408"/>
        <end position="426"/>
    </location>
</feature>
<dbReference type="Pfam" id="PF20501">
    <property type="entry name" value="MbhE"/>
    <property type="match status" value="1"/>
</dbReference>
<feature type="transmembrane region" description="Helical" evidence="8">
    <location>
        <begin position="366"/>
        <end position="387"/>
    </location>
</feature>
<evidence type="ECO:0000256" key="4">
    <source>
        <dbReference type="ARBA" id="ARBA00022692"/>
    </source>
</evidence>
<keyword evidence="4 7" id="KW-0812">Transmembrane</keyword>
<evidence type="ECO:0000259" key="9">
    <source>
        <dbReference type="Pfam" id="PF00361"/>
    </source>
</evidence>
<name>A0A150WNP7_BDEBC</name>
<feature type="transmembrane region" description="Helical" evidence="8">
    <location>
        <begin position="202"/>
        <end position="222"/>
    </location>
</feature>
<feature type="transmembrane region" description="Helical" evidence="8">
    <location>
        <begin position="125"/>
        <end position="144"/>
    </location>
</feature>
<dbReference type="AlphaFoldDB" id="A0A150WNP7"/>
<feature type="domain" description="MrpA C-terminal/MbhD" evidence="11">
    <location>
        <begin position="557"/>
        <end position="621"/>
    </location>
</feature>
<feature type="transmembrane region" description="Helical" evidence="8">
    <location>
        <begin position="258"/>
        <end position="279"/>
    </location>
</feature>
<comment type="subcellular location">
    <subcellularLocation>
        <location evidence="1">Cell membrane</location>
        <topology evidence="1">Multi-pass membrane protein</topology>
    </subcellularLocation>
    <subcellularLocation>
        <location evidence="7">Membrane</location>
        <topology evidence="7">Multi-pass membrane protein</topology>
    </subcellularLocation>
</comment>
<proteinExistence type="predicted"/>
<reference evidence="13 14" key="1">
    <citation type="submission" date="2016-03" db="EMBL/GenBank/DDBJ databases">
        <authorList>
            <person name="Ploux O."/>
        </authorList>
    </citation>
    <scope>NUCLEOTIDE SEQUENCE [LARGE SCALE GENOMIC DNA]</scope>
    <source>
        <strain evidence="13 14">R0</strain>
    </source>
</reference>
<feature type="transmembrane region" description="Helical" evidence="8">
    <location>
        <begin position="517"/>
        <end position="537"/>
    </location>
</feature>
<keyword evidence="14" id="KW-1185">Reference proteome</keyword>
<dbReference type="Proteomes" id="UP000075320">
    <property type="component" value="Unassembled WGS sequence"/>
</dbReference>
<evidence type="ECO:0000256" key="5">
    <source>
        <dbReference type="ARBA" id="ARBA00022989"/>
    </source>
</evidence>
<feature type="transmembrane region" description="Helical" evidence="8">
    <location>
        <begin position="752"/>
        <end position="775"/>
    </location>
</feature>
<dbReference type="PRINTS" id="PR01434">
    <property type="entry name" value="NADHDHGNASE5"/>
</dbReference>
<dbReference type="EMBL" id="LUKE01000001">
    <property type="protein sequence ID" value="KYG65944.1"/>
    <property type="molecule type" value="Genomic_DNA"/>
</dbReference>
<sequence>MNRLPPVVWRPLFLVPYALAFIESFKPFIEQSWEFPRDALSDFFACIVMGVGFCVSLYAGSYFSKEDARKFYPLLFFFTGSMLGVLWADHVFALFTFWEATSLCSFLLIAFKYQDLDVRMKARQALIVNTAGGLSLLTALLIMADRVGSYSLSVILQQADLFSVDNTFLILLVAFAAMTKSAQFPLHFWLPNAMKAPTPASCYLHSATMVKLGVFLLARFSPLFEGETLWVTTLCVVGAITLIWGLFVSLVKTDLKLLFAWTTVSSLGALFILIGLPFSYSWKSFFSYLFAHSCYKASLFLCVGNIDKQIGTRDIYSITDLIRRMPITSAAIVLSLGSMIGLPFSLGFLGKEYLLQSALLLKGPGSLLIAVLVCSSALSIVVAYRLLKLMFKRDRRPGKVLREAPVAMWLPALFLSLVGWVVSFFLGPLNEYVLIPVVSSILLQEMDLKLQMWTGFNAGIGLSIISAALGVLLSWAVARHLTRVEMWLRFDRSVKNRIDLVYKFASRLTSSLQNGRLSVYMLWLLLPVFAVSFYFLFQLQIDSWRWTGSWIEIFPMLMIFCGLVPLVKSSSNFTQVMGLGIVGYAVGLIFLNAAATDLAMTQIAVETVALLVFILVLDLLRQQPLVLSRGYQWGRGLVSVISFFAVLGIGSLIHNGKVPSQITPFFMEKAPTVGRGENVVNVILVDFRALDTMGEITVLGIVALGAYFLFLNQKKVPMRLRESIIIKKAMAIFLPLFVLVSLYVLYRGHNQPGGGFVGGLIFAIALAFYALIHGAKSAERILVIKPIYWIGAGIFLALLAGLYPLAYSNPYFTAQWWGEGGLGTPLIFDIGVFVTVVGVVSQLSFSLKGRRL</sequence>
<feature type="domain" description="Na+/H+ antiporter MnhB subunit-related protein" evidence="10">
    <location>
        <begin position="725"/>
        <end position="841"/>
    </location>
</feature>
<feature type="domain" description="MrpA C-terminal/MbhE" evidence="12">
    <location>
        <begin position="655"/>
        <end position="710"/>
    </location>
</feature>
<evidence type="ECO:0000256" key="6">
    <source>
        <dbReference type="ARBA" id="ARBA00023136"/>
    </source>
</evidence>
<feature type="transmembrane region" description="Helical" evidence="8">
    <location>
        <begin position="39"/>
        <end position="59"/>
    </location>
</feature>
<feature type="transmembrane region" description="Helical" evidence="8">
    <location>
        <begin position="228"/>
        <end position="251"/>
    </location>
</feature>
<accession>A0A150WNP7</accession>
<feature type="transmembrane region" description="Helical" evidence="8">
    <location>
        <begin position="632"/>
        <end position="653"/>
    </location>
</feature>
<evidence type="ECO:0000256" key="7">
    <source>
        <dbReference type="RuleBase" id="RU000320"/>
    </source>
</evidence>
<dbReference type="OrthoDB" id="5287408at2"/>
<keyword evidence="3" id="KW-1003">Cell membrane</keyword>
<feature type="transmembrane region" description="Helical" evidence="8">
    <location>
        <begin position="71"/>
        <end position="88"/>
    </location>
</feature>
<evidence type="ECO:0000256" key="3">
    <source>
        <dbReference type="ARBA" id="ARBA00022475"/>
    </source>
</evidence>
<comment type="caution">
    <text evidence="13">The sequence shown here is derived from an EMBL/GenBank/DDBJ whole genome shotgun (WGS) entry which is preliminary data.</text>
</comment>
<dbReference type="InterPro" id="IPR025383">
    <property type="entry name" value="MrpA_C/MbhD"/>
</dbReference>
<feature type="domain" description="NADH:quinone oxidoreductase/Mrp antiporter transmembrane" evidence="9">
    <location>
        <begin position="88"/>
        <end position="377"/>
    </location>
</feature>
<organism evidence="13 14">
    <name type="scientific">Bdellovibrio bacteriovorus</name>
    <dbReference type="NCBI Taxonomy" id="959"/>
    <lineage>
        <taxon>Bacteria</taxon>
        <taxon>Pseudomonadati</taxon>
        <taxon>Bdellovibrionota</taxon>
        <taxon>Bdellovibrionia</taxon>
        <taxon>Bdellovibrionales</taxon>
        <taxon>Pseudobdellovibrionaceae</taxon>
        <taxon>Bdellovibrio</taxon>
    </lineage>
</organism>
<dbReference type="PANTHER" id="PTHR43373:SF1">
    <property type="entry name" value="NA(+)_H(+) ANTIPORTER SUBUNIT A"/>
    <property type="match status" value="1"/>
</dbReference>
<keyword evidence="2" id="KW-0813">Transport</keyword>
<feature type="transmembrane region" description="Helical" evidence="8">
    <location>
        <begin position="456"/>
        <end position="478"/>
    </location>
</feature>
<dbReference type="InterPro" id="IPR050616">
    <property type="entry name" value="CPA3_Na-H_Antiporter_A"/>
</dbReference>
<evidence type="ECO:0000259" key="10">
    <source>
        <dbReference type="Pfam" id="PF04039"/>
    </source>
</evidence>
<feature type="transmembrane region" description="Helical" evidence="8">
    <location>
        <begin position="601"/>
        <end position="620"/>
    </location>
</feature>
<dbReference type="Pfam" id="PF13244">
    <property type="entry name" value="MbhD"/>
    <property type="match status" value="1"/>
</dbReference>
<dbReference type="GO" id="GO:0005886">
    <property type="term" value="C:plasma membrane"/>
    <property type="evidence" value="ECO:0007669"/>
    <property type="project" value="UniProtKB-SubCell"/>
</dbReference>
<dbReference type="RefSeq" id="WP_061833504.1">
    <property type="nucleotide sequence ID" value="NZ_LUKE01000001.1"/>
</dbReference>
<keyword evidence="6 8" id="KW-0472">Membrane</keyword>
<dbReference type="InterPro" id="IPR007182">
    <property type="entry name" value="MnhB"/>
</dbReference>
<gene>
    <name evidence="13" type="ORF">AZI86_02410</name>
</gene>
<feature type="transmembrane region" description="Helical" evidence="8">
    <location>
        <begin position="787"/>
        <end position="806"/>
    </location>
</feature>
<dbReference type="Pfam" id="PF00361">
    <property type="entry name" value="Proton_antipo_M"/>
    <property type="match status" value="1"/>
</dbReference>
<feature type="transmembrane region" description="Helical" evidence="8">
    <location>
        <begin position="696"/>
        <end position="712"/>
    </location>
</feature>
<evidence type="ECO:0000313" key="14">
    <source>
        <dbReference type="Proteomes" id="UP000075320"/>
    </source>
</evidence>
<feature type="transmembrane region" description="Helical" evidence="8">
    <location>
        <begin position="576"/>
        <end position="595"/>
    </location>
</feature>
<dbReference type="PANTHER" id="PTHR43373">
    <property type="entry name" value="NA(+)/H(+) ANTIPORTER SUBUNIT"/>
    <property type="match status" value="1"/>
</dbReference>